<dbReference type="STRING" id="380248.SAMN05216251_1159"/>
<dbReference type="AlphaFoldDB" id="A0A1I2J0G4"/>
<organism evidence="3 4">
    <name type="scientific">Actinacidiphila alni</name>
    <dbReference type="NCBI Taxonomy" id="380248"/>
    <lineage>
        <taxon>Bacteria</taxon>
        <taxon>Bacillati</taxon>
        <taxon>Actinomycetota</taxon>
        <taxon>Actinomycetes</taxon>
        <taxon>Kitasatosporales</taxon>
        <taxon>Streptomycetaceae</taxon>
        <taxon>Actinacidiphila</taxon>
    </lineage>
</organism>
<feature type="compositionally biased region" description="Basic and acidic residues" evidence="1">
    <location>
        <begin position="132"/>
        <end position="143"/>
    </location>
</feature>
<name>A0A1I2J0G4_9ACTN</name>
<dbReference type="RefSeq" id="WP_093715648.1">
    <property type="nucleotide sequence ID" value="NZ_FONG01000015.1"/>
</dbReference>
<dbReference type="EMBL" id="FONG01000015">
    <property type="protein sequence ID" value="SFF46221.1"/>
    <property type="molecule type" value="Genomic_DNA"/>
</dbReference>
<evidence type="ECO:0000313" key="4">
    <source>
        <dbReference type="Proteomes" id="UP000199323"/>
    </source>
</evidence>
<keyword evidence="4" id="KW-1185">Reference proteome</keyword>
<dbReference type="GO" id="GO:0030246">
    <property type="term" value="F:carbohydrate binding"/>
    <property type="evidence" value="ECO:0007669"/>
    <property type="project" value="UniProtKB-KW"/>
</dbReference>
<dbReference type="InterPro" id="IPR035992">
    <property type="entry name" value="Ricin_B-like_lectins"/>
</dbReference>
<dbReference type="Proteomes" id="UP000199323">
    <property type="component" value="Unassembled WGS sequence"/>
</dbReference>
<feature type="region of interest" description="Disordered" evidence="1">
    <location>
        <begin position="1"/>
        <end position="35"/>
    </location>
</feature>
<evidence type="ECO:0000313" key="3">
    <source>
        <dbReference type="EMBL" id="SFF46221.1"/>
    </source>
</evidence>
<gene>
    <name evidence="3" type="ORF">SAMN05216251_1159</name>
</gene>
<protein>
    <submittedName>
        <fullName evidence="3">Ricin-type beta-trefoil lectin domain-like</fullName>
    </submittedName>
</protein>
<dbReference type="Pfam" id="PF14200">
    <property type="entry name" value="RicinB_lectin_2"/>
    <property type="match status" value="1"/>
</dbReference>
<feature type="compositionally biased region" description="Low complexity" evidence="1">
    <location>
        <begin position="83"/>
        <end position="102"/>
    </location>
</feature>
<sequence>MSESDRDETERRRRARFIDALTAHTRQPGEHSRLGTRVAGATAVLALAAGATLGLGAWRSYQSDEHDKKQELAARQAAAYSNITASASAASPTPTPKATTTRPKPEKKPVPHTTSPKPRITHTAAPPKKKKAADPDSQKPKDLTAHNRKVVLWNALSGQCADIPYYGPGKLGLAIEQFTCDTTDADNQRWNMTVQVRGGGPGGSDLVQFANTKDGLCIDLPERGPQPGGTDLSEANCTGTEADNQLWWFASAGDGTVWIRNYASNHQCLRVEGSDKKAAAARLDIGTCAAKDDTRWLVVTVK</sequence>
<keyword evidence="3" id="KW-0430">Lectin</keyword>
<reference evidence="3 4" key="1">
    <citation type="submission" date="2016-10" db="EMBL/GenBank/DDBJ databases">
        <authorList>
            <person name="de Groot N.N."/>
        </authorList>
    </citation>
    <scope>NUCLEOTIDE SEQUENCE [LARGE SCALE GENOMIC DNA]</scope>
    <source>
        <strain evidence="3 4">CGMCC 4.3510</strain>
    </source>
</reference>
<feature type="region of interest" description="Disordered" evidence="1">
    <location>
        <begin position="83"/>
        <end position="143"/>
    </location>
</feature>
<dbReference type="Gene3D" id="2.80.10.50">
    <property type="match status" value="1"/>
</dbReference>
<evidence type="ECO:0000256" key="1">
    <source>
        <dbReference type="SAM" id="MobiDB-lite"/>
    </source>
</evidence>
<dbReference type="InterPro" id="IPR000772">
    <property type="entry name" value="Ricin_B_lectin"/>
</dbReference>
<feature type="domain" description="Ricin B lectin" evidence="2">
    <location>
        <begin position="186"/>
        <end position="280"/>
    </location>
</feature>
<dbReference type="PROSITE" id="PS50231">
    <property type="entry name" value="RICIN_B_LECTIN"/>
    <property type="match status" value="1"/>
</dbReference>
<dbReference type="SUPFAM" id="SSF50370">
    <property type="entry name" value="Ricin B-like lectins"/>
    <property type="match status" value="1"/>
</dbReference>
<evidence type="ECO:0000259" key="2">
    <source>
        <dbReference type="Pfam" id="PF14200"/>
    </source>
</evidence>
<dbReference type="CDD" id="cd00161">
    <property type="entry name" value="beta-trefoil_Ricin-like"/>
    <property type="match status" value="1"/>
</dbReference>
<proteinExistence type="predicted"/>
<accession>A0A1I2J0G4</accession>